<dbReference type="PANTHER" id="PTHR22946">
    <property type="entry name" value="DIENELACTONE HYDROLASE DOMAIN-CONTAINING PROTEIN-RELATED"/>
    <property type="match status" value="1"/>
</dbReference>
<reference evidence="2 3" key="1">
    <citation type="submission" date="2020-04" db="EMBL/GenBank/DDBJ databases">
        <authorList>
            <person name="Hitch T.C.A."/>
            <person name="Wylensek D."/>
            <person name="Clavel T."/>
        </authorList>
    </citation>
    <scope>NUCLEOTIDE SEQUENCE [LARGE SCALE GENOMIC DNA]</scope>
    <source>
        <strain evidence="2 3">COR2-253-APC-1A</strain>
    </source>
</reference>
<sequence>MTAQAGKEVDRSLAVNGETLQRYYQNIFRENMLRYREAVKSASSRKDALRLVAAARERVKNSFNAFPAEKCELNARTLETVDFPEFTLEKVLFESRRNFTVTANFYLPKKGNGKFPAVLFLSGHADKAKADSSYVKIPTMLARKGCAVLAIDPIHQGERMQFFGENVPGLCPGHNILNRQLLALGESISDWRVWDGIRAIDYLLSRSEVDPARIGVNGNSGGGTLTAMIAANDDRVAATVPSCYITTFLSNVENELPVDGEQAPRGFLANGGEMADLLLAQAPRPVRILSQSADFFDVRGTNETYAMLKKIYTLLGKPENISVVYGPDGHGYGPELRRSAYEFFDAVFQLNSDQEMQEGEQPIYEQLCCLPEGGVAKLPGEKLVRDLIGEKMTELKKVRTAQPKSHEEMQKALIEVLNITLPEKAPHYRVLRPVYPKSEGTAPLMRFALEIEPELFVTLFAAGDGGHFGLPAVISEKVELYLPHLSCRDEMGNLSKEPVRGRFGLDYRGIGESEPSSCDQWNHDFTQEYNYDYHFASLGIMLGQPMIGRRVYDVLLAIKLLRENGAKEITLRAAGYGMYPAIFAAVLSPEPVKLVLEDRLITYEEAGKAIISPIPQSFVPTGILKVADLDELLTFVYNQ</sequence>
<feature type="domain" description="Acetyl xylan esterase" evidence="1">
    <location>
        <begin position="77"/>
        <end position="252"/>
    </location>
</feature>
<dbReference type="InterPro" id="IPR050261">
    <property type="entry name" value="FrsA_esterase"/>
</dbReference>
<comment type="caution">
    <text evidence="2">The sequence shown here is derived from an EMBL/GenBank/DDBJ whole genome shotgun (WGS) entry which is preliminary data.</text>
</comment>
<dbReference type="RefSeq" id="WP_168964073.1">
    <property type="nucleotide sequence ID" value="NZ_JABAEW010000080.1"/>
</dbReference>
<dbReference type="AlphaFoldDB" id="A0A848B1V5"/>
<dbReference type="InterPro" id="IPR008391">
    <property type="entry name" value="AXE1_dom"/>
</dbReference>
<gene>
    <name evidence="2" type="ORF">HF882_21380</name>
</gene>
<accession>A0A848B1V5</accession>
<dbReference type="Gene3D" id="3.40.50.1820">
    <property type="entry name" value="alpha/beta hydrolase"/>
    <property type="match status" value="1"/>
</dbReference>
<proteinExistence type="predicted"/>
<name>A0A848B1V5_9BACT</name>
<organism evidence="2 3">
    <name type="scientific">Victivallis vadensis</name>
    <dbReference type="NCBI Taxonomy" id="172901"/>
    <lineage>
        <taxon>Bacteria</taxon>
        <taxon>Pseudomonadati</taxon>
        <taxon>Lentisphaerota</taxon>
        <taxon>Lentisphaeria</taxon>
        <taxon>Victivallales</taxon>
        <taxon>Victivallaceae</taxon>
        <taxon>Victivallis</taxon>
    </lineage>
</organism>
<dbReference type="Pfam" id="PF05448">
    <property type="entry name" value="AXE1"/>
    <property type="match status" value="1"/>
</dbReference>
<evidence type="ECO:0000259" key="1">
    <source>
        <dbReference type="Pfam" id="PF05448"/>
    </source>
</evidence>
<evidence type="ECO:0000313" key="3">
    <source>
        <dbReference type="Proteomes" id="UP000576225"/>
    </source>
</evidence>
<dbReference type="SUPFAM" id="SSF53474">
    <property type="entry name" value="alpha/beta-Hydrolases"/>
    <property type="match status" value="1"/>
</dbReference>
<evidence type="ECO:0000313" key="2">
    <source>
        <dbReference type="EMBL" id="NMD89141.1"/>
    </source>
</evidence>
<dbReference type="EMBL" id="JABAEW010000080">
    <property type="protein sequence ID" value="NMD89141.1"/>
    <property type="molecule type" value="Genomic_DNA"/>
</dbReference>
<dbReference type="Proteomes" id="UP000576225">
    <property type="component" value="Unassembled WGS sequence"/>
</dbReference>
<dbReference type="InterPro" id="IPR029058">
    <property type="entry name" value="AB_hydrolase_fold"/>
</dbReference>
<protein>
    <submittedName>
        <fullName evidence="2">Prolyl oligopeptidase family serine peptidase</fullName>
    </submittedName>
</protein>
<dbReference type="PANTHER" id="PTHR22946:SF8">
    <property type="entry name" value="ACETYL XYLAN ESTERASE DOMAIN-CONTAINING PROTEIN"/>
    <property type="match status" value="1"/>
</dbReference>